<gene>
    <name evidence="1" type="ORF">A3K87_21375</name>
</gene>
<proteinExistence type="predicted"/>
<dbReference type="Proteomes" id="UP000077852">
    <property type="component" value="Unassembled WGS sequence"/>
</dbReference>
<evidence type="ECO:0000313" key="1">
    <source>
        <dbReference type="EMBL" id="OAK61474.1"/>
    </source>
</evidence>
<protein>
    <recommendedName>
        <fullName evidence="3">ATP-grasp domain-containing protein</fullName>
    </recommendedName>
</protein>
<comment type="caution">
    <text evidence="1">The sequence shown here is derived from an EMBL/GenBank/DDBJ whole genome shotgun (WGS) entry which is preliminary data.</text>
</comment>
<organism evidence="1 2">
    <name type="scientific">Variovorax paradoxus</name>
    <dbReference type="NCBI Taxonomy" id="34073"/>
    <lineage>
        <taxon>Bacteria</taxon>
        <taxon>Pseudomonadati</taxon>
        <taxon>Pseudomonadota</taxon>
        <taxon>Betaproteobacteria</taxon>
        <taxon>Burkholderiales</taxon>
        <taxon>Comamonadaceae</taxon>
        <taxon>Variovorax</taxon>
    </lineage>
</organism>
<evidence type="ECO:0008006" key="3">
    <source>
        <dbReference type="Google" id="ProtNLM"/>
    </source>
</evidence>
<dbReference type="RefSeq" id="WP_081269297.1">
    <property type="nucleotide sequence ID" value="NZ_LVHG01000056.1"/>
</dbReference>
<dbReference type="GO" id="GO:0005524">
    <property type="term" value="F:ATP binding"/>
    <property type="evidence" value="ECO:0007669"/>
    <property type="project" value="InterPro"/>
</dbReference>
<accession>A0AA91I9W6</accession>
<sequence>MAAELDIGPDARRLSPVRECSLLERMPKWLICVPLVVQWLWLSVRHGGITVPSAANPHLTSGGLVGEGKLEYFDGMGPLARSFTADYCAVRNDDTATEPALRQAMERAGFGFPVVVKPNLGLCGYGVRLLHDMAALRAYLAVFPRDETVALQRYLPQEGEAGIFYARDPVTDEGRIIGLALRYFPRVTGDGRSTVGELIAADTRARRIARSPRHECRVPLASVPAAGQHVRLATIGSTRVGGLYRNGAALATPELARAIDAIARDMPAFHFGRFDVRFDSLRELAAGRGFTIMEINGAGSEAIEAWDPDIGVLQGFRMVFAKQRLLFAIGAAQRRSGVRPIGLLALARLNRRQNRLVERYPPSN</sequence>
<dbReference type="Gene3D" id="3.30.1490.20">
    <property type="entry name" value="ATP-grasp fold, A domain"/>
    <property type="match status" value="1"/>
</dbReference>
<dbReference type="EMBL" id="LVHG01000056">
    <property type="protein sequence ID" value="OAK61474.1"/>
    <property type="molecule type" value="Genomic_DNA"/>
</dbReference>
<evidence type="ECO:0000313" key="2">
    <source>
        <dbReference type="Proteomes" id="UP000077852"/>
    </source>
</evidence>
<dbReference type="AlphaFoldDB" id="A0AA91I9W6"/>
<reference evidence="1 2" key="1">
    <citation type="submission" date="2016-03" db="EMBL/GenBank/DDBJ databases">
        <title>Genome sequence of Variovorax paradoxus KB5.</title>
        <authorList>
            <person name="Jeong H."/>
            <person name="Hong C.E."/>
            <person name="Jo S.H."/>
            <person name="Park J.M."/>
        </authorList>
    </citation>
    <scope>NUCLEOTIDE SEQUENCE [LARGE SCALE GENOMIC DNA]</scope>
    <source>
        <strain evidence="1 2">KB5</strain>
    </source>
</reference>
<dbReference type="SUPFAM" id="SSF56059">
    <property type="entry name" value="Glutathione synthetase ATP-binding domain-like"/>
    <property type="match status" value="1"/>
</dbReference>
<name>A0AA91I9W6_VARPD</name>
<dbReference type="InterPro" id="IPR013815">
    <property type="entry name" value="ATP_grasp_subdomain_1"/>
</dbReference>